<comment type="caution">
    <text evidence="3">The sequence shown here is derived from an EMBL/GenBank/DDBJ whole genome shotgun (WGS) entry which is preliminary data.</text>
</comment>
<evidence type="ECO:0000259" key="2">
    <source>
        <dbReference type="Pfam" id="PF04438"/>
    </source>
</evidence>
<reference evidence="3 4" key="1">
    <citation type="submission" date="2015-12" db="EMBL/GenBank/DDBJ databases">
        <title>Haloprofundus marisrubri gen. nov., sp. nov., an extremely halophilic archaeon isolated from the Discovery deep brine-seawater interface in the Red Sea.</title>
        <authorList>
            <person name="Zhang G."/>
            <person name="Stingl U."/>
            <person name="Rashid M."/>
        </authorList>
    </citation>
    <scope>NUCLEOTIDE SEQUENCE [LARGE SCALE GENOMIC DNA]</scope>
    <source>
        <strain evidence="3 4">SB9</strain>
    </source>
</reference>
<feature type="compositionally biased region" description="Acidic residues" evidence="1">
    <location>
        <begin position="51"/>
        <end position="62"/>
    </location>
</feature>
<protein>
    <recommendedName>
        <fullName evidence="2">HIT-type domain-containing protein</fullName>
    </recommendedName>
</protein>
<dbReference type="Proteomes" id="UP000054387">
    <property type="component" value="Unassembled WGS sequence"/>
</dbReference>
<evidence type="ECO:0000313" key="3">
    <source>
        <dbReference type="EMBL" id="KTG09230.1"/>
    </source>
</evidence>
<accession>A0A0W1R720</accession>
<dbReference type="AlphaFoldDB" id="A0A0W1R720"/>
<name>A0A0W1R720_9EURY</name>
<dbReference type="RefSeq" id="WP_058582383.1">
    <property type="nucleotide sequence ID" value="NZ_LOPU01000029.1"/>
</dbReference>
<sequence>MSVSGVCQVCESAEASQTCPNCGAMVCSEHYDRELSICVRCASAARQSDDQTSEIDQSDVMR</sequence>
<gene>
    <name evidence="3" type="ORF">AUR64_15680</name>
</gene>
<dbReference type="Pfam" id="PF04438">
    <property type="entry name" value="zf-HIT"/>
    <property type="match status" value="1"/>
</dbReference>
<proteinExistence type="predicted"/>
<feature type="region of interest" description="Disordered" evidence="1">
    <location>
        <begin position="43"/>
        <end position="62"/>
    </location>
</feature>
<organism evidence="3 4">
    <name type="scientific">Haloprofundus marisrubri</name>
    <dbReference type="NCBI Taxonomy" id="1514971"/>
    <lineage>
        <taxon>Archaea</taxon>
        <taxon>Methanobacteriati</taxon>
        <taxon>Methanobacteriota</taxon>
        <taxon>Stenosarchaea group</taxon>
        <taxon>Halobacteria</taxon>
        <taxon>Halobacteriales</taxon>
        <taxon>Haloferacaceae</taxon>
        <taxon>Haloprofundus</taxon>
    </lineage>
</organism>
<dbReference type="OrthoDB" id="70008at2157"/>
<feature type="domain" description="HIT-type" evidence="2">
    <location>
        <begin position="5"/>
        <end position="28"/>
    </location>
</feature>
<keyword evidence="4" id="KW-1185">Reference proteome</keyword>
<evidence type="ECO:0000313" key="4">
    <source>
        <dbReference type="Proteomes" id="UP000054387"/>
    </source>
</evidence>
<evidence type="ECO:0000256" key="1">
    <source>
        <dbReference type="SAM" id="MobiDB-lite"/>
    </source>
</evidence>
<dbReference type="InterPro" id="IPR007529">
    <property type="entry name" value="Znf_HIT"/>
</dbReference>
<dbReference type="EMBL" id="LOPU01000029">
    <property type="protein sequence ID" value="KTG09230.1"/>
    <property type="molecule type" value="Genomic_DNA"/>
</dbReference>